<dbReference type="KEGG" id="dti:Desti_4266"/>
<keyword evidence="2" id="KW-0408">Iron</keyword>
<dbReference type="InterPro" id="IPR009051">
    <property type="entry name" value="Helical_ferredxn"/>
</dbReference>
<dbReference type="AlphaFoldDB" id="I4CBF9"/>
<dbReference type="HOGENOM" id="CLU_063409_0_0_7"/>
<reference evidence="7" key="1">
    <citation type="submission" date="2012-06" db="EMBL/GenBank/DDBJ databases">
        <title>Complete sequence of chromosome of Desulfomonile tiedjei DSM 6799.</title>
        <authorList>
            <person name="Lucas S."/>
            <person name="Copeland A."/>
            <person name="Lapidus A."/>
            <person name="Glavina del Rio T."/>
            <person name="Dalin E."/>
            <person name="Tice H."/>
            <person name="Bruce D."/>
            <person name="Goodwin L."/>
            <person name="Pitluck S."/>
            <person name="Peters L."/>
            <person name="Ovchinnikova G."/>
            <person name="Zeytun A."/>
            <person name="Lu M."/>
            <person name="Kyrpides N."/>
            <person name="Mavromatis K."/>
            <person name="Ivanova N."/>
            <person name="Brettin T."/>
            <person name="Detter J.C."/>
            <person name="Han C."/>
            <person name="Larimer F."/>
            <person name="Land M."/>
            <person name="Hauser L."/>
            <person name="Markowitz V."/>
            <person name="Cheng J.-F."/>
            <person name="Hugenholtz P."/>
            <person name="Woyke T."/>
            <person name="Wu D."/>
            <person name="Spring S."/>
            <person name="Schroeder M."/>
            <person name="Brambilla E."/>
            <person name="Klenk H.-P."/>
            <person name="Eisen J.A."/>
        </authorList>
    </citation>
    <scope>NUCLEOTIDE SEQUENCE [LARGE SCALE GENOMIC DNA]</scope>
    <source>
        <strain evidence="7">ATCC 49306 / DSM 6799 / DCB-1</strain>
    </source>
</reference>
<keyword evidence="1" id="KW-0479">Metal-binding</keyword>
<dbReference type="OrthoDB" id="9773828at2"/>
<evidence type="ECO:0000256" key="3">
    <source>
        <dbReference type="ARBA" id="ARBA00023014"/>
    </source>
</evidence>
<dbReference type="PROSITE" id="PS00198">
    <property type="entry name" value="4FE4S_FER_1"/>
    <property type="match status" value="2"/>
</dbReference>
<sequence>MIEQIKQHVKALLSDGKIFAFVGLRDQDGNVVPHLFYTTEDVDNGFSLGEVKDPGDSRYPISRIAMTALAREPEKTFGVLVRGCDDRALNELLRWNQINGSDRVVRVGIACPQELANAHECRKPFPDDLIAGEKSQPVENATVSEVMAKDLGERLAYWTAEFNRCIKCYGCRDVCPVCFCNTCSLEEDKLIRTGDLPPENPIFHLTRAVHMAGRCIDCNLCTEACPADIPLRTLYKKVAQIVLDEFGYATGETGEGKSPLNILGPAPGHTSAND</sequence>
<proteinExistence type="predicted"/>
<dbReference type="STRING" id="706587.Desti_4266"/>
<dbReference type="PATRIC" id="fig|706587.4.peg.4840"/>
<evidence type="ECO:0000256" key="4">
    <source>
        <dbReference type="SAM" id="MobiDB-lite"/>
    </source>
</evidence>
<feature type="domain" description="4Fe-4S ferredoxin-type" evidence="5">
    <location>
        <begin position="206"/>
        <end position="235"/>
    </location>
</feature>
<dbReference type="InterPro" id="IPR017896">
    <property type="entry name" value="4Fe4S_Fe-S-bd"/>
</dbReference>
<dbReference type="SUPFAM" id="SSF46548">
    <property type="entry name" value="alpha-helical ferredoxin"/>
    <property type="match status" value="1"/>
</dbReference>
<gene>
    <name evidence="6" type="ordered locus">Desti_4266</name>
</gene>
<dbReference type="InterPro" id="IPR017900">
    <property type="entry name" value="4Fe4S_Fe_S_CS"/>
</dbReference>
<dbReference type="PROSITE" id="PS51379">
    <property type="entry name" value="4FE4S_FER_2"/>
    <property type="match status" value="2"/>
</dbReference>
<keyword evidence="3" id="KW-0411">Iron-sulfur</keyword>
<protein>
    <recommendedName>
        <fullName evidence="5">4Fe-4S ferredoxin-type domain-containing protein</fullName>
    </recommendedName>
</protein>
<keyword evidence="7" id="KW-1185">Reference proteome</keyword>
<feature type="region of interest" description="Disordered" evidence="4">
    <location>
        <begin position="254"/>
        <end position="274"/>
    </location>
</feature>
<dbReference type="Proteomes" id="UP000006055">
    <property type="component" value="Chromosome"/>
</dbReference>
<dbReference type="Gene3D" id="1.10.1060.10">
    <property type="entry name" value="Alpha-helical ferredoxin"/>
    <property type="match status" value="1"/>
</dbReference>
<evidence type="ECO:0000256" key="1">
    <source>
        <dbReference type="ARBA" id="ARBA00022723"/>
    </source>
</evidence>
<evidence type="ECO:0000313" key="7">
    <source>
        <dbReference type="Proteomes" id="UP000006055"/>
    </source>
</evidence>
<name>I4CBF9_DESTA</name>
<dbReference type="GO" id="GO:0051536">
    <property type="term" value="F:iron-sulfur cluster binding"/>
    <property type="evidence" value="ECO:0007669"/>
    <property type="project" value="UniProtKB-KW"/>
</dbReference>
<evidence type="ECO:0000313" key="6">
    <source>
        <dbReference type="EMBL" id="AFM26900.1"/>
    </source>
</evidence>
<evidence type="ECO:0000256" key="2">
    <source>
        <dbReference type="ARBA" id="ARBA00023004"/>
    </source>
</evidence>
<dbReference type="EMBL" id="CP003360">
    <property type="protein sequence ID" value="AFM26900.1"/>
    <property type="molecule type" value="Genomic_DNA"/>
</dbReference>
<dbReference type="eggNOG" id="COG1143">
    <property type="taxonomic scope" value="Bacteria"/>
</dbReference>
<organism evidence="6 7">
    <name type="scientific">Desulfomonile tiedjei (strain ATCC 49306 / DSM 6799 / DCB-1)</name>
    <dbReference type="NCBI Taxonomy" id="706587"/>
    <lineage>
        <taxon>Bacteria</taxon>
        <taxon>Pseudomonadati</taxon>
        <taxon>Thermodesulfobacteriota</taxon>
        <taxon>Desulfomonilia</taxon>
        <taxon>Desulfomonilales</taxon>
        <taxon>Desulfomonilaceae</taxon>
        <taxon>Desulfomonile</taxon>
    </lineage>
</organism>
<feature type="domain" description="4Fe-4S ferredoxin-type" evidence="5">
    <location>
        <begin position="156"/>
        <end position="188"/>
    </location>
</feature>
<evidence type="ECO:0000259" key="5">
    <source>
        <dbReference type="PROSITE" id="PS51379"/>
    </source>
</evidence>
<accession>I4CBF9</accession>
<dbReference type="RefSeq" id="WP_014812020.1">
    <property type="nucleotide sequence ID" value="NC_018025.1"/>
</dbReference>
<dbReference type="GO" id="GO:0046872">
    <property type="term" value="F:metal ion binding"/>
    <property type="evidence" value="ECO:0007669"/>
    <property type="project" value="UniProtKB-KW"/>
</dbReference>
<dbReference type="Pfam" id="PF13534">
    <property type="entry name" value="Fer4_17"/>
    <property type="match status" value="1"/>
</dbReference>